<organism evidence="3 4">
    <name type="scientific">Candidatus Contendobacter odensis Run_B_J11</name>
    <dbReference type="NCBI Taxonomy" id="1400861"/>
    <lineage>
        <taxon>Bacteria</taxon>
        <taxon>Pseudomonadati</taxon>
        <taxon>Pseudomonadota</taxon>
        <taxon>Gammaproteobacteria</taxon>
        <taxon>Candidatus Competibacteraceae</taxon>
        <taxon>Candidatus Contendibacter</taxon>
    </lineage>
</organism>
<evidence type="ECO:0000256" key="1">
    <source>
        <dbReference type="SAM" id="MobiDB-lite"/>
    </source>
</evidence>
<sequence>MKTQSHQKQIILLVLSMVLAMMSYWIPLPPGPQILNPGFPEATVPATLTESAPSNREPATAMRLPVTAGTPQTTNPADNVVTRPDDSTKSVKNLIELPQLSDDERNPLNHSKLVPITDQNRYLKH</sequence>
<accession>A0A7U7G9U7</accession>
<keyword evidence="4" id="KW-1185">Reference proteome</keyword>
<evidence type="ECO:0000313" key="4">
    <source>
        <dbReference type="Proteomes" id="UP000019184"/>
    </source>
</evidence>
<evidence type="ECO:0000256" key="2">
    <source>
        <dbReference type="SAM" id="Phobius"/>
    </source>
</evidence>
<gene>
    <name evidence="3" type="ORF">BN874_1510003</name>
</gene>
<protein>
    <submittedName>
        <fullName evidence="3">Uncharacterized protein</fullName>
    </submittedName>
</protein>
<keyword evidence="2" id="KW-0812">Transmembrane</keyword>
<keyword evidence="2" id="KW-1133">Transmembrane helix</keyword>
<proteinExistence type="predicted"/>
<reference evidence="3 4" key="1">
    <citation type="journal article" date="2014" name="ISME J.">
        <title>Candidatus Competibacter-lineage genomes retrieved from metagenomes reveal functional metabolic diversity.</title>
        <authorList>
            <person name="McIlroy S.J."/>
            <person name="Albertsen M."/>
            <person name="Andresen E.K."/>
            <person name="Saunders A.M."/>
            <person name="Kristiansen R."/>
            <person name="Stokholm-Bjerregaard M."/>
            <person name="Nielsen K.L."/>
            <person name="Nielsen P.H."/>
        </authorList>
    </citation>
    <scope>NUCLEOTIDE SEQUENCE [LARGE SCALE GENOMIC DNA]</scope>
    <source>
        <strain evidence="3 4">Run_B_J11</strain>
    </source>
</reference>
<comment type="caution">
    <text evidence="3">The sequence shown here is derived from an EMBL/GenBank/DDBJ whole genome shotgun (WGS) entry which is preliminary data.</text>
</comment>
<dbReference type="EMBL" id="CBTK010000059">
    <property type="protein sequence ID" value="CDH44105.1"/>
    <property type="molecule type" value="Genomic_DNA"/>
</dbReference>
<evidence type="ECO:0000313" key="3">
    <source>
        <dbReference type="EMBL" id="CDH44105.1"/>
    </source>
</evidence>
<keyword evidence="2" id="KW-0472">Membrane</keyword>
<dbReference type="Proteomes" id="UP000019184">
    <property type="component" value="Unassembled WGS sequence"/>
</dbReference>
<feature type="region of interest" description="Disordered" evidence="1">
    <location>
        <begin position="48"/>
        <end position="125"/>
    </location>
</feature>
<feature type="transmembrane region" description="Helical" evidence="2">
    <location>
        <begin position="9"/>
        <end position="26"/>
    </location>
</feature>
<dbReference type="AlphaFoldDB" id="A0A7U7G9U7"/>
<dbReference type="RefSeq" id="WP_154724747.1">
    <property type="nucleotide sequence ID" value="NZ_CBTK010000059.1"/>
</dbReference>
<name>A0A7U7G9U7_9GAMM</name>